<feature type="domain" description="SP-RING-type" evidence="6">
    <location>
        <begin position="296"/>
        <end position="381"/>
    </location>
</feature>
<keyword evidence="3" id="KW-0862">Zinc</keyword>
<feature type="compositionally biased region" description="Polar residues" evidence="5">
    <location>
        <begin position="770"/>
        <end position="788"/>
    </location>
</feature>
<dbReference type="PANTHER" id="PTHR10782">
    <property type="entry name" value="ZINC FINGER MIZ DOMAIN-CONTAINING PROTEIN"/>
    <property type="match status" value="1"/>
</dbReference>
<dbReference type="Pfam" id="PF02891">
    <property type="entry name" value="zf-MIZ"/>
    <property type="match status" value="1"/>
</dbReference>
<evidence type="ECO:0000256" key="5">
    <source>
        <dbReference type="SAM" id="MobiDB-lite"/>
    </source>
</evidence>
<dbReference type="GO" id="GO:0000785">
    <property type="term" value="C:chromatin"/>
    <property type="evidence" value="ECO:0007669"/>
    <property type="project" value="TreeGrafter"/>
</dbReference>
<sequence>MLTPAPPSGAFAGLRADNQSDVNAFRVKSVVEQLAAHVQPGFQGEVLEFFDLCFSLSRGIDVALSNNEIPGNIQDLPKLLKQIYQRKNDIFLQAAIMVLMVSVKNACNIGWFARKESEELLSFANEMGRSYCSMGDVNDGPSCCDSTVSTIMERFYPYMRMGRVLASLEVKPGCKTLITDFNILKNAANFPLEKIQLFVAQIDRTETSACLINPQQVSFLINGKGVEKRTITLMDTGPQMPTNVTPLLKYGTNLLQAVGQFNGHYVILVAYMSSTASPGTPVLQYYVQPPISATDSDAEIIEGPSRISLNCPIRYSMICTRIKIPVKGHSCKHPQCFDFNNFIDINSRSPSWRCPLCNQYVCYSDIRIDRNMTEVLREVGDNVVEVIICADGSWKVVLENDDLMDKTRNKAHGSEKEQTDQKESDSSQNALPYVLDLTEDDNQMDVMDSCEVEDRKPLHPNLQSQFVNQVGINQNVAARVEDDFRSGVYFTPLSVGSSGRSDPTRVGQISESIPGNFLQSPVLTRAISPALNREAEGPRNTYATNSVMQNQISIPNNFQLQQFNYLNTVVNNEYGRSQSIPRQVSRTPVAGQALPAQSQSLGSQQRSRLGFNSLTSSSSSVTSHVSLPTPPAADGSNALLSDIERQQHFSRPHMNPLQGLDIASVASQLHLMTQNRAPQVSSVPAPSRLPNAYGTLSVPLTDFQNPHLQQAFNSRNAQSITPSTSITRQASHLQWSQIQQGGVHVGISHAANTGCSQHPGLMAASHMARQSPSVPVQNQASRTPSSFPVDSFRTYAGTAQSVPRTDGTSEESWRPAGRMRGSLSGRPYSAALRELIIQPTQPVQTTRSQHSQF</sequence>
<dbReference type="Proteomes" id="UP001163823">
    <property type="component" value="Chromosome 10"/>
</dbReference>
<evidence type="ECO:0000256" key="2">
    <source>
        <dbReference type="ARBA" id="ARBA00022771"/>
    </source>
</evidence>
<dbReference type="CDD" id="cd16650">
    <property type="entry name" value="SP-RING_PIAS-like"/>
    <property type="match status" value="1"/>
</dbReference>
<proteinExistence type="predicted"/>
<organism evidence="7 8">
    <name type="scientific">Quillaja saponaria</name>
    <name type="common">Soap bark tree</name>
    <dbReference type="NCBI Taxonomy" id="32244"/>
    <lineage>
        <taxon>Eukaryota</taxon>
        <taxon>Viridiplantae</taxon>
        <taxon>Streptophyta</taxon>
        <taxon>Embryophyta</taxon>
        <taxon>Tracheophyta</taxon>
        <taxon>Spermatophyta</taxon>
        <taxon>Magnoliopsida</taxon>
        <taxon>eudicotyledons</taxon>
        <taxon>Gunneridae</taxon>
        <taxon>Pentapetalae</taxon>
        <taxon>rosids</taxon>
        <taxon>fabids</taxon>
        <taxon>Fabales</taxon>
        <taxon>Quillajaceae</taxon>
        <taxon>Quillaja</taxon>
    </lineage>
</organism>
<dbReference type="InterPro" id="IPR013083">
    <property type="entry name" value="Znf_RING/FYVE/PHD"/>
</dbReference>
<feature type="compositionally biased region" description="Low complexity" evidence="5">
    <location>
        <begin position="597"/>
        <end position="627"/>
    </location>
</feature>
<dbReference type="InterPro" id="IPR004181">
    <property type="entry name" value="Znf_MIZ"/>
</dbReference>
<gene>
    <name evidence="7" type="ORF">O6P43_024126</name>
</gene>
<dbReference type="PANTHER" id="PTHR10782:SF4">
    <property type="entry name" value="TONALLI, ISOFORM E"/>
    <property type="match status" value="1"/>
</dbReference>
<evidence type="ECO:0000313" key="7">
    <source>
        <dbReference type="EMBL" id="KAJ7952243.1"/>
    </source>
</evidence>
<dbReference type="PROSITE" id="PS51044">
    <property type="entry name" value="ZF_SP_RING"/>
    <property type="match status" value="1"/>
</dbReference>
<dbReference type="GO" id="GO:0016874">
    <property type="term" value="F:ligase activity"/>
    <property type="evidence" value="ECO:0007669"/>
    <property type="project" value="UniProtKB-KW"/>
</dbReference>
<feature type="region of interest" description="Disordered" evidence="5">
    <location>
        <begin position="770"/>
        <end position="824"/>
    </location>
</feature>
<feature type="region of interest" description="Disordered" evidence="5">
    <location>
        <begin position="579"/>
        <end position="635"/>
    </location>
</feature>
<dbReference type="GO" id="GO:0061665">
    <property type="term" value="F:SUMO ligase activity"/>
    <property type="evidence" value="ECO:0007669"/>
    <property type="project" value="TreeGrafter"/>
</dbReference>
<dbReference type="GO" id="GO:0016925">
    <property type="term" value="P:protein sumoylation"/>
    <property type="evidence" value="ECO:0007669"/>
    <property type="project" value="UniProtKB-ARBA"/>
</dbReference>
<dbReference type="KEGG" id="qsa:O6P43_024126"/>
<dbReference type="EMBL" id="JARAOO010000010">
    <property type="protein sequence ID" value="KAJ7952243.1"/>
    <property type="molecule type" value="Genomic_DNA"/>
</dbReference>
<evidence type="ECO:0000259" key="6">
    <source>
        <dbReference type="PROSITE" id="PS51044"/>
    </source>
</evidence>
<keyword evidence="2 4" id="KW-0863">Zinc-finger</keyword>
<keyword evidence="7" id="KW-0436">Ligase</keyword>
<evidence type="ECO:0000313" key="8">
    <source>
        <dbReference type="Proteomes" id="UP001163823"/>
    </source>
</evidence>
<evidence type="ECO:0000256" key="3">
    <source>
        <dbReference type="ARBA" id="ARBA00022833"/>
    </source>
</evidence>
<reference evidence="7" key="1">
    <citation type="journal article" date="2023" name="Science">
        <title>Elucidation of the pathway for biosynthesis of saponin adjuvants from the soapbark tree.</title>
        <authorList>
            <person name="Reed J."/>
            <person name="Orme A."/>
            <person name="El-Demerdash A."/>
            <person name="Owen C."/>
            <person name="Martin L.B.B."/>
            <person name="Misra R.C."/>
            <person name="Kikuchi S."/>
            <person name="Rejzek M."/>
            <person name="Martin A.C."/>
            <person name="Harkess A."/>
            <person name="Leebens-Mack J."/>
            <person name="Louveau T."/>
            <person name="Stephenson M.J."/>
            <person name="Osbourn A."/>
        </authorList>
    </citation>
    <scope>NUCLEOTIDE SEQUENCE</scope>
    <source>
        <strain evidence="7">S10</strain>
    </source>
</reference>
<keyword evidence="8" id="KW-1185">Reference proteome</keyword>
<feature type="compositionally biased region" description="Basic and acidic residues" evidence="5">
    <location>
        <begin position="409"/>
        <end position="425"/>
    </location>
</feature>
<evidence type="ECO:0000256" key="4">
    <source>
        <dbReference type="PROSITE-ProRule" id="PRU00452"/>
    </source>
</evidence>
<feature type="region of interest" description="Disordered" evidence="5">
    <location>
        <begin position="409"/>
        <end position="429"/>
    </location>
</feature>
<dbReference type="Gene3D" id="3.30.40.10">
    <property type="entry name" value="Zinc/RING finger domain, C3HC4 (zinc finger)"/>
    <property type="match status" value="1"/>
</dbReference>
<dbReference type="GO" id="GO:0008270">
    <property type="term" value="F:zinc ion binding"/>
    <property type="evidence" value="ECO:0007669"/>
    <property type="project" value="UniProtKB-KW"/>
</dbReference>
<evidence type="ECO:0000256" key="1">
    <source>
        <dbReference type="ARBA" id="ARBA00022723"/>
    </source>
</evidence>
<keyword evidence="1" id="KW-0479">Metal-binding</keyword>
<name>A0AAD7PE61_QUISA</name>
<comment type="caution">
    <text evidence="7">The sequence shown here is derived from an EMBL/GenBank/DDBJ whole genome shotgun (WGS) entry which is preliminary data.</text>
</comment>
<accession>A0AAD7PE61</accession>
<dbReference type="AlphaFoldDB" id="A0AAD7PE61"/>
<protein>
    <submittedName>
        <fullName evidence="7">E4 SUMO-protein ligase PIAL2</fullName>
    </submittedName>
</protein>